<evidence type="ECO:0000313" key="3">
    <source>
        <dbReference type="EMBL" id="MBD3364351.1"/>
    </source>
</evidence>
<feature type="domain" description="CHASE2" evidence="2">
    <location>
        <begin position="32"/>
        <end position="379"/>
    </location>
</feature>
<feature type="transmembrane region" description="Helical" evidence="1">
    <location>
        <begin position="413"/>
        <end position="433"/>
    </location>
</feature>
<dbReference type="Pfam" id="PF05226">
    <property type="entry name" value="CHASE2"/>
    <property type="match status" value="1"/>
</dbReference>
<dbReference type="AlphaFoldDB" id="A0A9D5K8L4"/>
<dbReference type="Proteomes" id="UP000630660">
    <property type="component" value="Unassembled WGS sequence"/>
</dbReference>
<evidence type="ECO:0000313" key="4">
    <source>
        <dbReference type="Proteomes" id="UP000630660"/>
    </source>
</evidence>
<evidence type="ECO:0000256" key="1">
    <source>
        <dbReference type="SAM" id="Phobius"/>
    </source>
</evidence>
<reference evidence="3" key="1">
    <citation type="submission" date="2019-11" db="EMBL/GenBank/DDBJ databases">
        <title>Microbial mats filling the niche in hypersaline microbial mats.</title>
        <authorList>
            <person name="Wong H.L."/>
            <person name="Macleod F.I."/>
            <person name="White R.A. III"/>
            <person name="Burns B.P."/>
        </authorList>
    </citation>
    <scope>NUCLEOTIDE SEQUENCE</scope>
    <source>
        <strain evidence="3">Bin_327</strain>
    </source>
</reference>
<sequence length="648" mass="72842">MIKLRSLITIGIIAFGLAFLGLILERIAGNPLEVLDRPLHNGLERAGLKENHDIVLIDLDENSTLALGDRTDWPALWLPQVLSQLKQAKIVAVTLPIFEGLSSPLPGKLAEDWIAENQDSIKRWFRMPITWPQEVLIAFYRYADTVGSQKLGETLLDAGNVFYGVKLLDFVYVNPPTAFTLSVPRNPALLRKATDIVQKKDFLEPVSMYHAKGIGYVDVFYNRYGQVREVPLIALVNDKFYPSLAFRMYKELLGESARVDVTPGNMVKVGKRKFRLGNKYAYPIHFTSDLTEYKRYTVGEILTGDVPADSLADKIVFVGSSFDPYSMSVSTSVNGKMPQMVLQANLLTNLMNNEMATPASLVISFVITLIFSALAAFAVMLPWRKFTLPGLVVLLGILFAVVATTSINSGTRISFFTPLAASVISLVVAYFVYEKQEGARNRYIKQLVHNYIPAEQEDEYFARFMDLPYLKIDRNGVIMAVYLLFKKQEKSLQEAHVSFEEFRRQILNIARKYGGIRLSFIGNSCLFLFTGDNAGNKACKASLEVRRFFTNFDAKYKTEGIGEFRIGIGLAEGETLISTLGDVPLVDFSVFGSAVVWARQLALLNFEQKTKILITDRIIPHLPSEAKVIELGELEIVEEKQVIYEYRH</sequence>
<accession>A0A9D5K8L4</accession>
<dbReference type="InterPro" id="IPR007890">
    <property type="entry name" value="CHASE2"/>
</dbReference>
<feature type="transmembrane region" description="Helical" evidence="1">
    <location>
        <begin position="388"/>
        <end position="407"/>
    </location>
</feature>
<dbReference type="SUPFAM" id="SSF55073">
    <property type="entry name" value="Nucleotide cyclase"/>
    <property type="match status" value="1"/>
</dbReference>
<keyword evidence="1" id="KW-1133">Transmembrane helix</keyword>
<dbReference type="InterPro" id="IPR029787">
    <property type="entry name" value="Nucleotide_cyclase"/>
</dbReference>
<evidence type="ECO:0000259" key="2">
    <source>
        <dbReference type="SMART" id="SM01080"/>
    </source>
</evidence>
<protein>
    <submittedName>
        <fullName evidence="3">CHASE2 domain-containing protein</fullName>
    </submittedName>
</protein>
<dbReference type="Gene3D" id="3.30.70.1230">
    <property type="entry name" value="Nucleotide cyclase"/>
    <property type="match status" value="1"/>
</dbReference>
<keyword evidence="1" id="KW-0812">Transmembrane</keyword>
<keyword evidence="1" id="KW-0472">Membrane</keyword>
<proteinExistence type="predicted"/>
<dbReference type="EMBL" id="WJKJ01000126">
    <property type="protein sequence ID" value="MBD3364351.1"/>
    <property type="molecule type" value="Genomic_DNA"/>
</dbReference>
<organism evidence="3 4">
    <name type="scientific">candidate division WOR-3 bacterium</name>
    <dbReference type="NCBI Taxonomy" id="2052148"/>
    <lineage>
        <taxon>Bacteria</taxon>
        <taxon>Bacteria division WOR-3</taxon>
    </lineage>
</organism>
<gene>
    <name evidence="3" type="ORF">GF359_03955</name>
</gene>
<name>A0A9D5K8L4_UNCW3</name>
<dbReference type="SMART" id="SM01080">
    <property type="entry name" value="CHASE2"/>
    <property type="match status" value="1"/>
</dbReference>
<feature type="transmembrane region" description="Helical" evidence="1">
    <location>
        <begin position="7"/>
        <end position="24"/>
    </location>
</feature>
<comment type="caution">
    <text evidence="3">The sequence shown here is derived from an EMBL/GenBank/DDBJ whole genome shotgun (WGS) entry which is preliminary data.</text>
</comment>
<feature type="transmembrane region" description="Helical" evidence="1">
    <location>
        <begin position="361"/>
        <end position="381"/>
    </location>
</feature>